<dbReference type="Proteomes" id="UP000182737">
    <property type="component" value="Unassembled WGS sequence"/>
</dbReference>
<gene>
    <name evidence="1" type="ORF">SAMN04487775_101513</name>
</gene>
<dbReference type="AlphaFoldDB" id="A0A1I3ID44"/>
<evidence type="ECO:0000313" key="2">
    <source>
        <dbReference type="Proteomes" id="UP000182737"/>
    </source>
</evidence>
<organism evidence="1 2">
    <name type="scientific">Treponema bryantii</name>
    <dbReference type="NCBI Taxonomy" id="163"/>
    <lineage>
        <taxon>Bacteria</taxon>
        <taxon>Pseudomonadati</taxon>
        <taxon>Spirochaetota</taxon>
        <taxon>Spirochaetia</taxon>
        <taxon>Spirochaetales</taxon>
        <taxon>Treponemataceae</taxon>
        <taxon>Treponema</taxon>
    </lineage>
</organism>
<dbReference type="RefSeq" id="WP_074930174.1">
    <property type="nucleotide sequence ID" value="NZ_FORI01000001.1"/>
</dbReference>
<proteinExistence type="predicted"/>
<reference evidence="2" key="1">
    <citation type="submission" date="2016-10" db="EMBL/GenBank/DDBJ databases">
        <authorList>
            <person name="Varghese N."/>
            <person name="Submissions S."/>
        </authorList>
    </citation>
    <scope>NUCLEOTIDE SEQUENCE [LARGE SCALE GENOMIC DNA]</scope>
    <source>
        <strain evidence="2">XBD1002</strain>
    </source>
</reference>
<keyword evidence="2" id="KW-1185">Reference proteome</keyword>
<accession>A0A1I3ID44</accession>
<dbReference type="EMBL" id="FORI01000001">
    <property type="protein sequence ID" value="SFI45856.1"/>
    <property type="molecule type" value="Genomic_DNA"/>
</dbReference>
<evidence type="ECO:0000313" key="1">
    <source>
        <dbReference type="EMBL" id="SFI45856.1"/>
    </source>
</evidence>
<protein>
    <submittedName>
        <fullName evidence="1">Uncharacterized protein</fullName>
    </submittedName>
</protein>
<name>A0A1I3ID44_9SPIR</name>
<sequence>MENVLQYNKEGSSKRYNIKWKYEDDNFYIWIENLDEYKFSKYDQSVPLNGQEDFDLDLYIKKMKGFIDSDLS</sequence>